<organism evidence="2 3">
    <name type="scientific">Rhizosphaericola mali</name>
    <dbReference type="NCBI Taxonomy" id="2545455"/>
    <lineage>
        <taxon>Bacteria</taxon>
        <taxon>Pseudomonadati</taxon>
        <taxon>Bacteroidota</taxon>
        <taxon>Chitinophagia</taxon>
        <taxon>Chitinophagales</taxon>
        <taxon>Chitinophagaceae</taxon>
        <taxon>Rhizosphaericola</taxon>
    </lineage>
</organism>
<evidence type="ECO:0000313" key="2">
    <source>
        <dbReference type="EMBL" id="QES88964.1"/>
    </source>
</evidence>
<name>A0A5P2FZK2_9BACT</name>
<dbReference type="EMBL" id="CP044016">
    <property type="protein sequence ID" value="QES88964.1"/>
    <property type="molecule type" value="Genomic_DNA"/>
</dbReference>
<sequence>MVQGGATLVDVREYGEMPEMNAYPHLRIPLSVLQDKMNDIPEGDVVFLCQSGIRSLKALALFRQQYPVKNAYSLKGGVSAL</sequence>
<dbReference type="InterPro" id="IPR036873">
    <property type="entry name" value="Rhodanese-like_dom_sf"/>
</dbReference>
<dbReference type="CDD" id="cd00158">
    <property type="entry name" value="RHOD"/>
    <property type="match status" value="1"/>
</dbReference>
<reference evidence="2 3" key="1">
    <citation type="submission" date="2019-09" db="EMBL/GenBank/DDBJ databases">
        <title>Complete genome sequence of Arachidicoccus sp. B3-10 isolated from apple orchard soil.</title>
        <authorList>
            <person name="Kim H.S."/>
            <person name="Han K.-I."/>
            <person name="Suh M.K."/>
            <person name="Lee K.C."/>
            <person name="Eom M.K."/>
            <person name="Kim J.-S."/>
            <person name="Kang S.W."/>
            <person name="Sin Y."/>
            <person name="Lee J.-S."/>
        </authorList>
    </citation>
    <scope>NUCLEOTIDE SEQUENCE [LARGE SCALE GENOMIC DNA]</scope>
    <source>
        <strain evidence="2 3">B3-10</strain>
    </source>
</reference>
<dbReference type="Proteomes" id="UP000292424">
    <property type="component" value="Chromosome"/>
</dbReference>
<keyword evidence="3" id="KW-1185">Reference proteome</keyword>
<dbReference type="KEGG" id="arac:E0W69_009940"/>
<dbReference type="OrthoDB" id="9808735at2"/>
<proteinExistence type="predicted"/>
<dbReference type="PROSITE" id="PS50206">
    <property type="entry name" value="RHODANESE_3"/>
    <property type="match status" value="1"/>
</dbReference>
<feature type="domain" description="Rhodanese" evidence="1">
    <location>
        <begin position="2"/>
        <end position="80"/>
    </location>
</feature>
<dbReference type="SUPFAM" id="SSF52821">
    <property type="entry name" value="Rhodanese/Cell cycle control phosphatase"/>
    <property type="match status" value="1"/>
</dbReference>
<protein>
    <submittedName>
        <fullName evidence="2">Rhodanese-like domain-containing protein</fullName>
    </submittedName>
</protein>
<dbReference type="AlphaFoldDB" id="A0A5P2FZK2"/>
<accession>A0A5P2FZK2</accession>
<evidence type="ECO:0000313" key="3">
    <source>
        <dbReference type="Proteomes" id="UP000292424"/>
    </source>
</evidence>
<dbReference type="Gene3D" id="3.40.250.10">
    <property type="entry name" value="Rhodanese-like domain"/>
    <property type="match status" value="1"/>
</dbReference>
<evidence type="ECO:0000259" key="1">
    <source>
        <dbReference type="PROSITE" id="PS50206"/>
    </source>
</evidence>
<gene>
    <name evidence="2" type="ORF">E0W69_009940</name>
</gene>
<dbReference type="InterPro" id="IPR001763">
    <property type="entry name" value="Rhodanese-like_dom"/>
</dbReference>
<dbReference type="Pfam" id="PF00581">
    <property type="entry name" value="Rhodanese"/>
    <property type="match status" value="1"/>
</dbReference>